<organism evidence="1 2">
    <name type="scientific">Lysobacter capsici AZ78</name>
    <dbReference type="NCBI Taxonomy" id="1444315"/>
    <lineage>
        <taxon>Bacteria</taxon>
        <taxon>Pseudomonadati</taxon>
        <taxon>Pseudomonadota</taxon>
        <taxon>Gammaproteobacteria</taxon>
        <taxon>Lysobacterales</taxon>
        <taxon>Lysobacteraceae</taxon>
        <taxon>Lysobacter</taxon>
    </lineage>
</organism>
<evidence type="ECO:0000313" key="2">
    <source>
        <dbReference type="Proteomes" id="UP000023435"/>
    </source>
</evidence>
<name>A0A120AI36_9GAMM</name>
<evidence type="ECO:0000313" key="1">
    <source>
        <dbReference type="EMBL" id="KWS07147.1"/>
    </source>
</evidence>
<sequence>MSILVVDRWMDFKGTSIHTLDAGTQQAYAYLSPHISITADGAPDAYHPQNLGLANIRLSGWPDGDWRSALVADPKRPGRPLEQSRGRNAGYYISMTALSDPERPRTDPLAYVDAARIPYLTLPATFLEINGTGALGDFVVAYHPRTRRCSYGVVGDVGQDRPLGEVSIRMASDLSGQTVNLASGKGAPSGSTLYLVFPKSRLSPAWPMAPAAIRARCMALLKPLGGSARLEQIAEALA</sequence>
<accession>A0A120AI36</accession>
<dbReference type="AlphaFoldDB" id="A0A120AI36"/>
<reference evidence="1 2" key="1">
    <citation type="journal article" date="2014" name="Genome Announc.">
        <title>Draft Genome Sequence of Lysobacter capsici AZ78, a Bacterium Antagonistic to Plant-Pathogenic Oomycetes.</title>
        <authorList>
            <person name="Puopolo G."/>
            <person name="Sonego P."/>
            <person name="Engelen K."/>
            <person name="Pertot I."/>
        </authorList>
    </citation>
    <scope>NUCLEOTIDE SEQUENCE [LARGE SCALE GENOMIC DNA]</scope>
    <source>
        <strain evidence="1 2">AZ78</strain>
    </source>
</reference>
<dbReference type="Proteomes" id="UP000023435">
    <property type="component" value="Unassembled WGS sequence"/>
</dbReference>
<gene>
    <name evidence="1" type="ORF">AZ78_4707</name>
</gene>
<keyword evidence="2" id="KW-1185">Reference proteome</keyword>
<protein>
    <submittedName>
        <fullName evidence="1">Uncharacterized protein</fullName>
    </submittedName>
</protein>
<dbReference type="EMBL" id="JAJA02000001">
    <property type="protein sequence ID" value="KWS07147.1"/>
    <property type="molecule type" value="Genomic_DNA"/>
</dbReference>
<comment type="caution">
    <text evidence="1">The sequence shown here is derived from an EMBL/GenBank/DDBJ whole genome shotgun (WGS) entry which is preliminary data.</text>
</comment>
<proteinExistence type="predicted"/>